<evidence type="ECO:0000313" key="3">
    <source>
        <dbReference type="EMBL" id="RPB09928.1"/>
    </source>
</evidence>
<dbReference type="EMBL" id="ML119147">
    <property type="protein sequence ID" value="RPB09928.1"/>
    <property type="molecule type" value="Genomic_DNA"/>
</dbReference>
<feature type="region of interest" description="Disordered" evidence="1">
    <location>
        <begin position="98"/>
        <end position="142"/>
    </location>
</feature>
<dbReference type="AlphaFoldDB" id="A0A3N4KKH9"/>
<gene>
    <name evidence="3" type="ORF">P167DRAFT_547684</name>
</gene>
<feature type="transmembrane region" description="Helical" evidence="2">
    <location>
        <begin position="17"/>
        <end position="41"/>
    </location>
</feature>
<protein>
    <submittedName>
        <fullName evidence="3">Uncharacterized protein</fullName>
    </submittedName>
</protein>
<keyword evidence="2" id="KW-1133">Transmembrane helix</keyword>
<accession>A0A3N4KKH9</accession>
<keyword evidence="4" id="KW-1185">Reference proteome</keyword>
<dbReference type="OrthoDB" id="10554558at2759"/>
<reference evidence="3 4" key="1">
    <citation type="journal article" date="2018" name="Nat. Ecol. Evol.">
        <title>Pezizomycetes genomes reveal the molecular basis of ectomycorrhizal truffle lifestyle.</title>
        <authorList>
            <person name="Murat C."/>
            <person name="Payen T."/>
            <person name="Noel B."/>
            <person name="Kuo A."/>
            <person name="Morin E."/>
            <person name="Chen J."/>
            <person name="Kohler A."/>
            <person name="Krizsan K."/>
            <person name="Balestrini R."/>
            <person name="Da Silva C."/>
            <person name="Montanini B."/>
            <person name="Hainaut M."/>
            <person name="Levati E."/>
            <person name="Barry K.W."/>
            <person name="Belfiori B."/>
            <person name="Cichocki N."/>
            <person name="Clum A."/>
            <person name="Dockter R.B."/>
            <person name="Fauchery L."/>
            <person name="Guy J."/>
            <person name="Iotti M."/>
            <person name="Le Tacon F."/>
            <person name="Lindquist E.A."/>
            <person name="Lipzen A."/>
            <person name="Malagnac F."/>
            <person name="Mello A."/>
            <person name="Molinier V."/>
            <person name="Miyauchi S."/>
            <person name="Poulain J."/>
            <person name="Riccioni C."/>
            <person name="Rubini A."/>
            <person name="Sitrit Y."/>
            <person name="Splivallo R."/>
            <person name="Traeger S."/>
            <person name="Wang M."/>
            <person name="Zifcakova L."/>
            <person name="Wipf D."/>
            <person name="Zambonelli A."/>
            <person name="Paolocci F."/>
            <person name="Nowrousian M."/>
            <person name="Ottonello S."/>
            <person name="Baldrian P."/>
            <person name="Spatafora J.W."/>
            <person name="Henrissat B."/>
            <person name="Nagy L.G."/>
            <person name="Aury J.M."/>
            <person name="Wincker P."/>
            <person name="Grigoriev I.V."/>
            <person name="Bonfante P."/>
            <person name="Martin F.M."/>
        </authorList>
    </citation>
    <scope>NUCLEOTIDE SEQUENCE [LARGE SCALE GENOMIC DNA]</scope>
    <source>
        <strain evidence="3 4">CCBAS932</strain>
    </source>
</reference>
<keyword evidence="2" id="KW-0472">Membrane</keyword>
<evidence type="ECO:0000256" key="2">
    <source>
        <dbReference type="SAM" id="Phobius"/>
    </source>
</evidence>
<name>A0A3N4KKH9_9PEZI</name>
<evidence type="ECO:0000256" key="1">
    <source>
        <dbReference type="SAM" id="MobiDB-lite"/>
    </source>
</evidence>
<proteinExistence type="predicted"/>
<evidence type="ECO:0000313" key="4">
    <source>
        <dbReference type="Proteomes" id="UP000277580"/>
    </source>
</evidence>
<organism evidence="3 4">
    <name type="scientific">Morchella conica CCBAS932</name>
    <dbReference type="NCBI Taxonomy" id="1392247"/>
    <lineage>
        <taxon>Eukaryota</taxon>
        <taxon>Fungi</taxon>
        <taxon>Dikarya</taxon>
        <taxon>Ascomycota</taxon>
        <taxon>Pezizomycotina</taxon>
        <taxon>Pezizomycetes</taxon>
        <taxon>Pezizales</taxon>
        <taxon>Morchellaceae</taxon>
        <taxon>Morchella</taxon>
    </lineage>
</organism>
<dbReference type="Proteomes" id="UP000277580">
    <property type="component" value="Unassembled WGS sequence"/>
</dbReference>
<keyword evidence="2" id="KW-0812">Transmembrane</keyword>
<sequence>MADQTPNSAPQRPRTGFVMNSMVVMTVTSVSSAVLSSLLGIDSPNARTFVSVQTDGNIAFETNLRHQPLPAGVPTPSTVFDFNTVLVSDLQASSDARRAAALAREQRRAAAAARAETPATEQNPGPAPQAEPEVDQTDASGV</sequence>
<feature type="compositionally biased region" description="Low complexity" evidence="1">
    <location>
        <begin position="98"/>
        <end position="116"/>
    </location>
</feature>
<dbReference type="InParanoid" id="A0A3N4KKH9"/>